<keyword evidence="1" id="KW-1133">Transmembrane helix</keyword>
<feature type="transmembrane region" description="Helical" evidence="1">
    <location>
        <begin position="33"/>
        <end position="51"/>
    </location>
</feature>
<geneLocation type="plasmid" evidence="2 3">
    <name>pVIM-24-ZDHY414</name>
</geneLocation>
<keyword evidence="2" id="KW-0614">Plasmid</keyword>
<keyword evidence="1" id="KW-0472">Membrane</keyword>
<dbReference type="EMBL" id="CP064948">
    <property type="protein sequence ID" value="QPH51910.1"/>
    <property type="molecule type" value="Genomic_DNA"/>
</dbReference>
<accession>A0A7S9LCU9</accession>
<evidence type="ECO:0000313" key="2">
    <source>
        <dbReference type="EMBL" id="QPH51910.1"/>
    </source>
</evidence>
<organism evidence="2 3">
    <name type="scientific">Pseudomonas fulva</name>
    <dbReference type="NCBI Taxonomy" id="47880"/>
    <lineage>
        <taxon>Bacteria</taxon>
        <taxon>Pseudomonadati</taxon>
        <taxon>Pseudomonadota</taxon>
        <taxon>Gammaproteobacteria</taxon>
        <taxon>Pseudomonadales</taxon>
        <taxon>Pseudomonadaceae</taxon>
        <taxon>Pseudomonas</taxon>
    </lineage>
</organism>
<dbReference type="Proteomes" id="UP000594430">
    <property type="component" value="Plasmid pVIM-24-ZDHY414"/>
</dbReference>
<sequence>MDHFVKNAGYYGVIALMIGVMLDLIVIRKALTATWLLPLAVGILWVFGDNAQRVEKIKSEQAALAKQLESCEKIGERDPQSIFQYHQVGYRCPTEAGGSVERWINQ</sequence>
<reference evidence="2 3" key="1">
    <citation type="submission" date="2020-11" db="EMBL/GenBank/DDBJ databases">
        <title>Pseudomonas fulva producing VIM-24.</title>
        <authorList>
            <person name="Liu S."/>
        </authorList>
    </citation>
    <scope>NUCLEOTIDE SEQUENCE [LARGE SCALE GENOMIC DNA]</scope>
    <source>
        <strain evidence="2 3">ZDHY414</strain>
        <plasmid evidence="2 3">pVIM-24-ZDHY414</plasmid>
    </source>
</reference>
<gene>
    <name evidence="2" type="ORF">IZU98_23800</name>
</gene>
<evidence type="ECO:0000313" key="3">
    <source>
        <dbReference type="Proteomes" id="UP000594430"/>
    </source>
</evidence>
<dbReference type="AlphaFoldDB" id="A0A7S9LCU9"/>
<evidence type="ECO:0000256" key="1">
    <source>
        <dbReference type="SAM" id="Phobius"/>
    </source>
</evidence>
<feature type="transmembrane region" description="Helical" evidence="1">
    <location>
        <begin position="7"/>
        <end position="27"/>
    </location>
</feature>
<name>A0A7S9LCU9_9PSED</name>
<proteinExistence type="predicted"/>
<dbReference type="RefSeq" id="WP_176705111.1">
    <property type="nucleotide sequence ID" value="NZ_CP064945.1"/>
</dbReference>
<keyword evidence="1" id="KW-0812">Transmembrane</keyword>
<protein>
    <submittedName>
        <fullName evidence="2">Uncharacterized protein</fullName>
    </submittedName>
</protein>